<dbReference type="GO" id="GO:0003678">
    <property type="term" value="F:DNA helicase activity"/>
    <property type="evidence" value="ECO:0007669"/>
    <property type="project" value="TreeGrafter"/>
</dbReference>
<evidence type="ECO:0000256" key="3">
    <source>
        <dbReference type="ARBA" id="ARBA00022806"/>
    </source>
</evidence>
<dbReference type="PANTHER" id="PTHR47961:SF4">
    <property type="entry name" value="ACTIVATING SIGNAL COINTEGRATOR 1 COMPLEX SUBUNIT 3"/>
    <property type="match status" value="1"/>
</dbReference>
<dbReference type="SUPFAM" id="SSF52540">
    <property type="entry name" value="P-loop containing nucleoside triphosphate hydrolases"/>
    <property type="match status" value="1"/>
</dbReference>
<proteinExistence type="predicted"/>
<dbReference type="Gene3D" id="3.40.50.300">
    <property type="entry name" value="P-loop containing nucleotide triphosphate hydrolases"/>
    <property type="match status" value="1"/>
</dbReference>
<dbReference type="Proteomes" id="UP000276133">
    <property type="component" value="Unassembled WGS sequence"/>
</dbReference>
<evidence type="ECO:0000259" key="5">
    <source>
        <dbReference type="Pfam" id="PF00270"/>
    </source>
</evidence>
<dbReference type="PANTHER" id="PTHR47961">
    <property type="entry name" value="DNA POLYMERASE THETA, PUTATIVE (AFU_ORTHOLOGUE AFUA_1G05260)-RELATED"/>
    <property type="match status" value="1"/>
</dbReference>
<evidence type="ECO:0000313" key="6">
    <source>
        <dbReference type="EMBL" id="RNA04273.1"/>
    </source>
</evidence>
<dbReference type="GO" id="GO:0005634">
    <property type="term" value="C:nucleus"/>
    <property type="evidence" value="ECO:0007669"/>
    <property type="project" value="TreeGrafter"/>
</dbReference>
<dbReference type="Pfam" id="PF00270">
    <property type="entry name" value="DEAD"/>
    <property type="match status" value="1"/>
</dbReference>
<name>A0A3M7PZ51_BRAPC</name>
<organism evidence="6 7">
    <name type="scientific">Brachionus plicatilis</name>
    <name type="common">Marine rotifer</name>
    <name type="synonym">Brachionus muelleri</name>
    <dbReference type="NCBI Taxonomy" id="10195"/>
    <lineage>
        <taxon>Eukaryota</taxon>
        <taxon>Metazoa</taxon>
        <taxon>Spiralia</taxon>
        <taxon>Gnathifera</taxon>
        <taxon>Rotifera</taxon>
        <taxon>Eurotatoria</taxon>
        <taxon>Monogononta</taxon>
        <taxon>Pseudotrocha</taxon>
        <taxon>Ploima</taxon>
        <taxon>Brachionidae</taxon>
        <taxon>Brachionus</taxon>
    </lineage>
</organism>
<dbReference type="GO" id="GO:0017111">
    <property type="term" value="F:ribonucleoside triphosphate phosphatase activity"/>
    <property type="evidence" value="ECO:0007669"/>
    <property type="project" value="UniProtKB-EC"/>
</dbReference>
<dbReference type="EMBL" id="REGN01008174">
    <property type="protein sequence ID" value="RNA04273.1"/>
    <property type="molecule type" value="Genomic_DNA"/>
</dbReference>
<keyword evidence="2 6" id="KW-0378">Hydrolase</keyword>
<dbReference type="InterPro" id="IPR011545">
    <property type="entry name" value="DEAD/DEAH_box_helicase_dom"/>
</dbReference>
<dbReference type="GO" id="GO:0005524">
    <property type="term" value="F:ATP binding"/>
    <property type="evidence" value="ECO:0007669"/>
    <property type="project" value="UniProtKB-KW"/>
</dbReference>
<evidence type="ECO:0000313" key="7">
    <source>
        <dbReference type="Proteomes" id="UP000276133"/>
    </source>
</evidence>
<dbReference type="AlphaFoldDB" id="A0A3M7PZ51"/>
<feature type="domain" description="DEAD/DEAH-box helicase" evidence="5">
    <location>
        <begin position="118"/>
        <end position="173"/>
    </location>
</feature>
<dbReference type="InterPro" id="IPR050474">
    <property type="entry name" value="Hel308_SKI2-like"/>
</dbReference>
<comment type="caution">
    <text evidence="6">The sequence shown here is derived from an EMBL/GenBank/DDBJ whole genome shotgun (WGS) entry which is preliminary data.</text>
</comment>
<reference evidence="6 7" key="1">
    <citation type="journal article" date="2018" name="Sci. Rep.">
        <title>Genomic signatures of local adaptation to the degree of environmental predictability in rotifers.</title>
        <authorList>
            <person name="Franch-Gras L."/>
            <person name="Hahn C."/>
            <person name="Garcia-Roger E.M."/>
            <person name="Carmona M.J."/>
            <person name="Serra M."/>
            <person name="Gomez A."/>
        </authorList>
    </citation>
    <scope>NUCLEOTIDE SEQUENCE [LARGE SCALE GENOMIC DNA]</scope>
    <source>
        <strain evidence="6">HYR1</strain>
    </source>
</reference>
<evidence type="ECO:0000256" key="2">
    <source>
        <dbReference type="ARBA" id="ARBA00022801"/>
    </source>
</evidence>
<dbReference type="InterPro" id="IPR027417">
    <property type="entry name" value="P-loop_NTPase"/>
</dbReference>
<keyword evidence="3 6" id="KW-0347">Helicase</keyword>
<dbReference type="EC" id="3.6.1.15" evidence="6"/>
<keyword evidence="1" id="KW-0547">Nucleotide-binding</keyword>
<keyword evidence="7" id="KW-1185">Reference proteome</keyword>
<gene>
    <name evidence="6" type="ORF">BpHYR1_020587</name>
</gene>
<evidence type="ECO:0000256" key="4">
    <source>
        <dbReference type="ARBA" id="ARBA00022840"/>
    </source>
</evidence>
<dbReference type="GO" id="GO:0003676">
    <property type="term" value="F:nucleic acid binding"/>
    <property type="evidence" value="ECO:0007669"/>
    <property type="project" value="InterPro"/>
</dbReference>
<protein>
    <submittedName>
        <fullName evidence="6">U5 small nuclear ribonucleo helicase-like protein</fullName>
        <ecNumber evidence="6">3.6.1.15</ecNumber>
        <ecNumber evidence="6">3.6.1.3</ecNumber>
    </submittedName>
</protein>
<sequence length="191" mass="22522">MAGQILEDRFVAGQLKTVKWLTKKLGARRIEIVYQDNLIDKSWHLDVSDTPTKGMLSCKKGHICNKDFAPSCCDTFRERDIDCIWSICYSYFCFFFSFCTASIKWISASNDWPMAEFTGDVQLSKEQIGHTQVIVCTPEKWDIITRKSGDRTYTQLVRLWVIDEIHLLHDERGPYDYAFFDDFEKYRKNYY</sequence>
<keyword evidence="4" id="KW-0067">ATP-binding</keyword>
<evidence type="ECO:0000256" key="1">
    <source>
        <dbReference type="ARBA" id="ARBA00022741"/>
    </source>
</evidence>
<accession>A0A3M7PZ51</accession>
<dbReference type="OrthoDB" id="5575at2759"/>
<dbReference type="EC" id="3.6.1.3" evidence="6"/>
<dbReference type="STRING" id="10195.A0A3M7PZ51"/>
<dbReference type="GO" id="GO:0000712">
    <property type="term" value="P:resolution of meiotic recombination intermediates"/>
    <property type="evidence" value="ECO:0007669"/>
    <property type="project" value="TreeGrafter"/>
</dbReference>